<keyword evidence="1" id="KW-0472">Membrane</keyword>
<dbReference type="Proteomes" id="UP000800096">
    <property type="component" value="Unassembled WGS sequence"/>
</dbReference>
<keyword evidence="1" id="KW-0812">Transmembrane</keyword>
<dbReference type="AlphaFoldDB" id="A0A6A5QYD4"/>
<protein>
    <submittedName>
        <fullName evidence="2">Uncharacterized protein</fullName>
    </submittedName>
</protein>
<evidence type="ECO:0000313" key="2">
    <source>
        <dbReference type="EMBL" id="KAF1919870.1"/>
    </source>
</evidence>
<proteinExistence type="predicted"/>
<organism evidence="2 3">
    <name type="scientific">Ampelomyces quisqualis</name>
    <name type="common">Powdery mildew agent</name>
    <dbReference type="NCBI Taxonomy" id="50730"/>
    <lineage>
        <taxon>Eukaryota</taxon>
        <taxon>Fungi</taxon>
        <taxon>Dikarya</taxon>
        <taxon>Ascomycota</taxon>
        <taxon>Pezizomycotina</taxon>
        <taxon>Dothideomycetes</taxon>
        <taxon>Pleosporomycetidae</taxon>
        <taxon>Pleosporales</taxon>
        <taxon>Pleosporineae</taxon>
        <taxon>Phaeosphaeriaceae</taxon>
        <taxon>Ampelomyces</taxon>
    </lineage>
</organism>
<dbReference type="OrthoDB" id="3782907at2759"/>
<name>A0A6A5QYD4_AMPQU</name>
<feature type="transmembrane region" description="Helical" evidence="1">
    <location>
        <begin position="16"/>
        <end position="39"/>
    </location>
</feature>
<dbReference type="EMBL" id="ML979133">
    <property type="protein sequence ID" value="KAF1919870.1"/>
    <property type="molecule type" value="Genomic_DNA"/>
</dbReference>
<keyword evidence="1" id="KW-1133">Transmembrane helix</keyword>
<evidence type="ECO:0000256" key="1">
    <source>
        <dbReference type="SAM" id="Phobius"/>
    </source>
</evidence>
<accession>A0A6A5QYD4</accession>
<sequence>RSTSAPETGKATPSTIILLVLGGLFELWIVYALIFALLTRANGQTYLVRVGNALKFQLR</sequence>
<gene>
    <name evidence="2" type="ORF">BDU57DRAFT_441276</name>
</gene>
<evidence type="ECO:0000313" key="3">
    <source>
        <dbReference type="Proteomes" id="UP000800096"/>
    </source>
</evidence>
<keyword evidence="3" id="KW-1185">Reference proteome</keyword>
<feature type="non-terminal residue" evidence="2">
    <location>
        <position position="1"/>
    </location>
</feature>
<reference evidence="2" key="1">
    <citation type="journal article" date="2020" name="Stud. Mycol.">
        <title>101 Dothideomycetes genomes: a test case for predicting lifestyles and emergence of pathogens.</title>
        <authorList>
            <person name="Haridas S."/>
            <person name="Albert R."/>
            <person name="Binder M."/>
            <person name="Bloem J."/>
            <person name="Labutti K."/>
            <person name="Salamov A."/>
            <person name="Andreopoulos B."/>
            <person name="Baker S."/>
            <person name="Barry K."/>
            <person name="Bills G."/>
            <person name="Bluhm B."/>
            <person name="Cannon C."/>
            <person name="Castanera R."/>
            <person name="Culley D."/>
            <person name="Daum C."/>
            <person name="Ezra D."/>
            <person name="Gonzalez J."/>
            <person name="Henrissat B."/>
            <person name="Kuo A."/>
            <person name="Liang C."/>
            <person name="Lipzen A."/>
            <person name="Lutzoni F."/>
            <person name="Magnuson J."/>
            <person name="Mondo S."/>
            <person name="Nolan M."/>
            <person name="Ohm R."/>
            <person name="Pangilinan J."/>
            <person name="Park H.-J."/>
            <person name="Ramirez L."/>
            <person name="Alfaro M."/>
            <person name="Sun H."/>
            <person name="Tritt A."/>
            <person name="Yoshinaga Y."/>
            <person name="Zwiers L.-H."/>
            <person name="Turgeon B."/>
            <person name="Goodwin S."/>
            <person name="Spatafora J."/>
            <person name="Crous P."/>
            <person name="Grigoriev I."/>
        </authorList>
    </citation>
    <scope>NUCLEOTIDE SEQUENCE</scope>
    <source>
        <strain evidence="2">HMLAC05119</strain>
    </source>
</reference>